<evidence type="ECO:0000259" key="5">
    <source>
        <dbReference type="Pfam" id="PF00296"/>
    </source>
</evidence>
<sequence length="333" mass="36262">MPVHGEAVRFGVHSGQQNHTFGESLELWQRAEALGYQWASVFDHFRPPLGGPGGPCLDGMTLLAALAARTSRIRCALLVSAPTWRHPAVAAVMAATIDHISGGRLEFGLGAAGPDLGYTQYGIPFPPAGARMDLLDEACRVTRALWTEEVSDFSGRYVQLSSAHLAPKPVQPRIPLVIGGDGERRLLRIVAEHADIWNTLAGTPESYRRKCEALARHCAAVGRAPEEIRRSVTFRAVLAEDEREARARKAELLRRLPADSPLLDEYVTFGTPEQCVADLLRFRELGVTDFVLGVRPPIDWQTVELVARHVMPAVASSPPPERYASGTGAVTAQ</sequence>
<dbReference type="InterPro" id="IPR050172">
    <property type="entry name" value="SsuD_RutA_monooxygenase"/>
</dbReference>
<dbReference type="GO" id="GO:0046306">
    <property type="term" value="P:alkanesulfonate catabolic process"/>
    <property type="evidence" value="ECO:0007669"/>
    <property type="project" value="TreeGrafter"/>
</dbReference>
<keyword evidence="2" id="KW-0288">FMN</keyword>
<dbReference type="SUPFAM" id="SSF51679">
    <property type="entry name" value="Bacterial luciferase-like"/>
    <property type="match status" value="1"/>
</dbReference>
<dbReference type="Gene3D" id="3.20.20.30">
    <property type="entry name" value="Luciferase-like domain"/>
    <property type="match status" value="1"/>
</dbReference>
<feature type="domain" description="Luciferase-like" evidence="5">
    <location>
        <begin position="10"/>
        <end position="260"/>
    </location>
</feature>
<dbReference type="AlphaFoldDB" id="A0A5Q0L5L6"/>
<keyword evidence="3" id="KW-0560">Oxidoreductase</keyword>
<dbReference type="InterPro" id="IPR036661">
    <property type="entry name" value="Luciferase-like_sf"/>
</dbReference>
<dbReference type="Pfam" id="PF00296">
    <property type="entry name" value="Bac_luciferase"/>
    <property type="match status" value="1"/>
</dbReference>
<keyword evidence="7" id="KW-1185">Reference proteome</keyword>
<protein>
    <submittedName>
        <fullName evidence="6">LLM class flavin-dependent oxidoreductase</fullName>
    </submittedName>
</protein>
<proteinExistence type="predicted"/>
<keyword evidence="4" id="KW-0503">Monooxygenase</keyword>
<evidence type="ECO:0000256" key="2">
    <source>
        <dbReference type="ARBA" id="ARBA00022643"/>
    </source>
</evidence>
<dbReference type="Proteomes" id="UP000326179">
    <property type="component" value="Chromosome"/>
</dbReference>
<evidence type="ECO:0000313" key="7">
    <source>
        <dbReference type="Proteomes" id="UP000326179"/>
    </source>
</evidence>
<dbReference type="GO" id="GO:0008726">
    <property type="term" value="F:alkanesulfonate monooxygenase activity"/>
    <property type="evidence" value="ECO:0007669"/>
    <property type="project" value="TreeGrafter"/>
</dbReference>
<gene>
    <name evidence="6" type="ORF">GFH48_02870</name>
</gene>
<evidence type="ECO:0000256" key="1">
    <source>
        <dbReference type="ARBA" id="ARBA00022630"/>
    </source>
</evidence>
<dbReference type="PANTHER" id="PTHR42847">
    <property type="entry name" value="ALKANESULFONATE MONOOXYGENASE"/>
    <property type="match status" value="1"/>
</dbReference>
<dbReference type="EMBL" id="CP045643">
    <property type="protein sequence ID" value="QFZ72340.1"/>
    <property type="molecule type" value="Genomic_DNA"/>
</dbReference>
<keyword evidence="1" id="KW-0285">Flavoprotein</keyword>
<accession>A0A5Q0L5L6</accession>
<evidence type="ECO:0000256" key="3">
    <source>
        <dbReference type="ARBA" id="ARBA00023002"/>
    </source>
</evidence>
<evidence type="ECO:0000313" key="6">
    <source>
        <dbReference type="EMBL" id="QFZ72340.1"/>
    </source>
</evidence>
<dbReference type="KEGG" id="sfy:GFH48_02870"/>
<dbReference type="RefSeq" id="WP_153286710.1">
    <property type="nucleotide sequence ID" value="NZ_CP045643.1"/>
</dbReference>
<evidence type="ECO:0000256" key="4">
    <source>
        <dbReference type="ARBA" id="ARBA00023033"/>
    </source>
</evidence>
<dbReference type="PANTHER" id="PTHR42847:SF4">
    <property type="entry name" value="ALKANESULFONATE MONOOXYGENASE-RELATED"/>
    <property type="match status" value="1"/>
</dbReference>
<name>A0A5Q0L5L6_9ACTN</name>
<organism evidence="6 7">
    <name type="scientific">Streptomyces fagopyri</name>
    <dbReference type="NCBI Taxonomy" id="2662397"/>
    <lineage>
        <taxon>Bacteria</taxon>
        <taxon>Bacillati</taxon>
        <taxon>Actinomycetota</taxon>
        <taxon>Actinomycetes</taxon>
        <taxon>Kitasatosporales</taxon>
        <taxon>Streptomycetaceae</taxon>
        <taxon>Streptomyces</taxon>
    </lineage>
</organism>
<dbReference type="InterPro" id="IPR011251">
    <property type="entry name" value="Luciferase-like_dom"/>
</dbReference>
<reference evidence="6 7" key="1">
    <citation type="submission" date="2019-10" db="EMBL/GenBank/DDBJ databases">
        <title>A novel species.</title>
        <authorList>
            <person name="Gao J."/>
        </authorList>
    </citation>
    <scope>NUCLEOTIDE SEQUENCE [LARGE SCALE GENOMIC DNA]</scope>
    <source>
        <strain evidence="6 7">QMT-28</strain>
    </source>
</reference>